<sequence>MSFSEVKLFQVKPDKLDEFENLVKEMLPLQKELAGYIDIKYMKRFFVFDKIGEAPRPLTKIVKCVKYYSYWQFDTIENYANATSWFFSEFEKRLSKLLIMPFDIMCGESIE</sequence>
<protein>
    <recommendedName>
        <fullName evidence="3">NIPSNAP protein</fullName>
    </recommendedName>
</protein>
<evidence type="ECO:0000313" key="2">
    <source>
        <dbReference type="Proteomes" id="UP000184038"/>
    </source>
</evidence>
<keyword evidence="2" id="KW-1185">Reference proteome</keyword>
<reference evidence="1 2" key="1">
    <citation type="submission" date="2016-11" db="EMBL/GenBank/DDBJ databases">
        <authorList>
            <person name="Jaros S."/>
            <person name="Januszkiewicz K."/>
            <person name="Wedrychowicz H."/>
        </authorList>
    </citation>
    <scope>NUCLEOTIDE SEQUENCE [LARGE SCALE GENOMIC DNA]</scope>
    <source>
        <strain evidence="1 2">DSM 15930</strain>
    </source>
</reference>
<dbReference type="RefSeq" id="WP_073288843.1">
    <property type="nucleotide sequence ID" value="NZ_FRCP01000014.1"/>
</dbReference>
<proteinExistence type="predicted"/>
<name>A0A1M7KNS2_9FIRM</name>
<accession>A0A1M7KNS2</accession>
<dbReference type="AlphaFoldDB" id="A0A1M7KNS2"/>
<organism evidence="1 2">
    <name type="scientific">Anaerosporobacter mobilis DSM 15930</name>
    <dbReference type="NCBI Taxonomy" id="1120996"/>
    <lineage>
        <taxon>Bacteria</taxon>
        <taxon>Bacillati</taxon>
        <taxon>Bacillota</taxon>
        <taxon>Clostridia</taxon>
        <taxon>Lachnospirales</taxon>
        <taxon>Lachnospiraceae</taxon>
        <taxon>Anaerosporobacter</taxon>
    </lineage>
</organism>
<gene>
    <name evidence="1" type="ORF">SAMN02746066_02850</name>
</gene>
<evidence type="ECO:0008006" key="3">
    <source>
        <dbReference type="Google" id="ProtNLM"/>
    </source>
</evidence>
<evidence type="ECO:0000313" key="1">
    <source>
        <dbReference type="EMBL" id="SHM67082.1"/>
    </source>
</evidence>
<dbReference type="EMBL" id="FRCP01000014">
    <property type="protein sequence ID" value="SHM67082.1"/>
    <property type="molecule type" value="Genomic_DNA"/>
</dbReference>
<dbReference type="Proteomes" id="UP000184038">
    <property type="component" value="Unassembled WGS sequence"/>
</dbReference>
<dbReference type="STRING" id="1120996.SAMN02746066_02850"/>